<dbReference type="AlphaFoldDB" id="A0A0D0BSK1"/>
<dbReference type="Proteomes" id="UP000054485">
    <property type="component" value="Unassembled WGS sequence"/>
</dbReference>
<keyword evidence="3" id="KW-1185">Reference proteome</keyword>
<protein>
    <submittedName>
        <fullName evidence="2">Uncharacterized protein</fullName>
    </submittedName>
</protein>
<dbReference type="EMBL" id="KN835136">
    <property type="protein sequence ID" value="KIK48647.1"/>
    <property type="molecule type" value="Genomic_DNA"/>
</dbReference>
<gene>
    <name evidence="2" type="ORF">CY34DRAFT_577293</name>
</gene>
<dbReference type="InParanoid" id="A0A0D0BSK1"/>
<accession>A0A0D0BSK1</accession>
<feature type="compositionally biased region" description="Basic and acidic residues" evidence="1">
    <location>
        <begin position="113"/>
        <end position="122"/>
    </location>
</feature>
<dbReference type="HOGENOM" id="CLU_2028275_0_0_1"/>
<reference evidence="2 3" key="1">
    <citation type="submission" date="2014-04" db="EMBL/GenBank/DDBJ databases">
        <authorList>
            <consortium name="DOE Joint Genome Institute"/>
            <person name="Kuo A."/>
            <person name="Ruytinx J."/>
            <person name="Rineau F."/>
            <person name="Colpaert J."/>
            <person name="Kohler A."/>
            <person name="Nagy L.G."/>
            <person name="Floudas D."/>
            <person name="Copeland A."/>
            <person name="Barry K.W."/>
            <person name="Cichocki N."/>
            <person name="Veneault-Fourrey C."/>
            <person name="LaButti K."/>
            <person name="Lindquist E.A."/>
            <person name="Lipzen A."/>
            <person name="Lundell T."/>
            <person name="Morin E."/>
            <person name="Murat C."/>
            <person name="Sun H."/>
            <person name="Tunlid A."/>
            <person name="Henrissat B."/>
            <person name="Grigoriev I.V."/>
            <person name="Hibbett D.S."/>
            <person name="Martin F."/>
            <person name="Nordberg H.P."/>
            <person name="Cantor M.N."/>
            <person name="Hua S.X."/>
        </authorList>
    </citation>
    <scope>NUCLEOTIDE SEQUENCE [LARGE SCALE GENOMIC DNA]</scope>
    <source>
        <strain evidence="2 3">UH-Slu-Lm8-n1</strain>
    </source>
</reference>
<organism evidence="2 3">
    <name type="scientific">Suillus luteus UH-Slu-Lm8-n1</name>
    <dbReference type="NCBI Taxonomy" id="930992"/>
    <lineage>
        <taxon>Eukaryota</taxon>
        <taxon>Fungi</taxon>
        <taxon>Dikarya</taxon>
        <taxon>Basidiomycota</taxon>
        <taxon>Agaricomycotina</taxon>
        <taxon>Agaricomycetes</taxon>
        <taxon>Agaricomycetidae</taxon>
        <taxon>Boletales</taxon>
        <taxon>Suillineae</taxon>
        <taxon>Suillaceae</taxon>
        <taxon>Suillus</taxon>
    </lineage>
</organism>
<proteinExistence type="predicted"/>
<evidence type="ECO:0000256" key="1">
    <source>
        <dbReference type="SAM" id="MobiDB-lite"/>
    </source>
</evidence>
<feature type="region of interest" description="Disordered" evidence="1">
    <location>
        <begin position="98"/>
        <end position="122"/>
    </location>
</feature>
<evidence type="ECO:0000313" key="3">
    <source>
        <dbReference type="Proteomes" id="UP000054485"/>
    </source>
</evidence>
<name>A0A0D0BSK1_9AGAM</name>
<evidence type="ECO:0000313" key="2">
    <source>
        <dbReference type="EMBL" id="KIK48647.1"/>
    </source>
</evidence>
<feature type="compositionally biased region" description="Polar residues" evidence="1">
    <location>
        <begin position="99"/>
        <end position="110"/>
    </location>
</feature>
<sequence>MLGYVENIEIASLRCLTDRRRECRTTGTASPDMKRGLSAANISGRHNMSLYRMCGHQSICAAFHRKSRMYQITHTGSLPPISSRRISESRMPRCCASETRGTYISDNSTPIGHRVDASPRPS</sequence>
<reference evidence="3" key="2">
    <citation type="submission" date="2015-01" db="EMBL/GenBank/DDBJ databases">
        <title>Evolutionary Origins and Diversification of the Mycorrhizal Mutualists.</title>
        <authorList>
            <consortium name="DOE Joint Genome Institute"/>
            <consortium name="Mycorrhizal Genomics Consortium"/>
            <person name="Kohler A."/>
            <person name="Kuo A."/>
            <person name="Nagy L.G."/>
            <person name="Floudas D."/>
            <person name="Copeland A."/>
            <person name="Barry K.W."/>
            <person name="Cichocki N."/>
            <person name="Veneault-Fourrey C."/>
            <person name="LaButti K."/>
            <person name="Lindquist E.A."/>
            <person name="Lipzen A."/>
            <person name="Lundell T."/>
            <person name="Morin E."/>
            <person name="Murat C."/>
            <person name="Riley R."/>
            <person name="Ohm R."/>
            <person name="Sun H."/>
            <person name="Tunlid A."/>
            <person name="Henrissat B."/>
            <person name="Grigoriev I.V."/>
            <person name="Hibbett D.S."/>
            <person name="Martin F."/>
        </authorList>
    </citation>
    <scope>NUCLEOTIDE SEQUENCE [LARGE SCALE GENOMIC DNA]</scope>
    <source>
        <strain evidence="3">UH-Slu-Lm8-n1</strain>
    </source>
</reference>